<dbReference type="PANTHER" id="PTHR15680">
    <property type="entry name" value="RIBOSOMAL PROTEIN L19"/>
    <property type="match status" value="1"/>
</dbReference>
<evidence type="ECO:0000256" key="4">
    <source>
        <dbReference type="RuleBase" id="RU000559"/>
    </source>
</evidence>
<evidence type="ECO:0000256" key="2">
    <source>
        <dbReference type="ARBA" id="ARBA00022980"/>
    </source>
</evidence>
<organism evidence="5 6">
    <name type="scientific">Candidatus Liptonbacteria bacterium RIFCSPLOWO2_01_FULL_45_15</name>
    <dbReference type="NCBI Taxonomy" id="1798649"/>
    <lineage>
        <taxon>Bacteria</taxon>
        <taxon>Candidatus Liptoniibacteriota</taxon>
    </lineage>
</organism>
<dbReference type="GO" id="GO:1990904">
    <property type="term" value="C:ribonucleoprotein complex"/>
    <property type="evidence" value="ECO:0007669"/>
    <property type="project" value="UniProtKB-KW"/>
</dbReference>
<dbReference type="Pfam" id="PF01245">
    <property type="entry name" value="Ribosomal_L19"/>
    <property type="match status" value="1"/>
</dbReference>
<evidence type="ECO:0000313" key="6">
    <source>
        <dbReference type="Proteomes" id="UP000176287"/>
    </source>
</evidence>
<dbReference type="InterPro" id="IPR001857">
    <property type="entry name" value="Ribosomal_bL19"/>
</dbReference>
<gene>
    <name evidence="5" type="ORF">A3B13_03005</name>
</gene>
<keyword evidence="2" id="KW-0689">Ribosomal protein</keyword>
<dbReference type="Gene3D" id="2.30.30.790">
    <property type="match status" value="1"/>
</dbReference>
<dbReference type="AlphaFoldDB" id="A0A1G2CFL3"/>
<keyword evidence="3 4" id="KW-0687">Ribonucleoprotein</keyword>
<name>A0A1G2CFL3_9BACT</name>
<dbReference type="PRINTS" id="PR00061">
    <property type="entry name" value="RIBOSOMALL19"/>
</dbReference>
<dbReference type="PANTHER" id="PTHR15680:SF9">
    <property type="entry name" value="LARGE RIBOSOMAL SUBUNIT PROTEIN BL19M"/>
    <property type="match status" value="1"/>
</dbReference>
<reference evidence="5 6" key="1">
    <citation type="journal article" date="2016" name="Nat. Commun.">
        <title>Thousands of microbial genomes shed light on interconnected biogeochemical processes in an aquifer system.</title>
        <authorList>
            <person name="Anantharaman K."/>
            <person name="Brown C.T."/>
            <person name="Hug L.A."/>
            <person name="Sharon I."/>
            <person name="Castelle C.J."/>
            <person name="Probst A.J."/>
            <person name="Thomas B.C."/>
            <person name="Singh A."/>
            <person name="Wilkins M.J."/>
            <person name="Karaoz U."/>
            <person name="Brodie E.L."/>
            <person name="Williams K.H."/>
            <person name="Hubbard S.S."/>
            <person name="Banfield J.F."/>
        </authorList>
    </citation>
    <scope>NUCLEOTIDE SEQUENCE [LARGE SCALE GENOMIC DNA]</scope>
</reference>
<proteinExistence type="inferred from homology"/>
<dbReference type="GO" id="GO:0006412">
    <property type="term" value="P:translation"/>
    <property type="evidence" value="ECO:0007669"/>
    <property type="project" value="InterPro"/>
</dbReference>
<sequence length="124" mass="13294">MDVKIIEKIKPGAKVKVHTIVAADSSLAPDTKKGKADKKAVARGGTSIFEGLVLARKHGKEAGATFTVRSVLAGVGVEKVFPIHSPMISKVEIMSSPKKVHRSKLYFVRSSSSSKIRQRLGVSL</sequence>
<dbReference type="GO" id="GO:0003735">
    <property type="term" value="F:structural constituent of ribosome"/>
    <property type="evidence" value="ECO:0007669"/>
    <property type="project" value="InterPro"/>
</dbReference>
<comment type="similarity">
    <text evidence="1 4">Belongs to the bacterial ribosomal protein bL19 family.</text>
</comment>
<evidence type="ECO:0000313" key="5">
    <source>
        <dbReference type="EMBL" id="OGZ00002.1"/>
    </source>
</evidence>
<dbReference type="InterPro" id="IPR038657">
    <property type="entry name" value="Ribosomal_bL19_sf"/>
</dbReference>
<dbReference type="STRING" id="1798649.A3B13_03005"/>
<dbReference type="EMBL" id="MHKZ01000031">
    <property type="protein sequence ID" value="OGZ00002.1"/>
    <property type="molecule type" value="Genomic_DNA"/>
</dbReference>
<protein>
    <recommendedName>
        <fullName evidence="4">50S ribosomal protein L19</fullName>
    </recommendedName>
</protein>
<evidence type="ECO:0000256" key="3">
    <source>
        <dbReference type="ARBA" id="ARBA00023274"/>
    </source>
</evidence>
<dbReference type="SUPFAM" id="SSF50104">
    <property type="entry name" value="Translation proteins SH3-like domain"/>
    <property type="match status" value="1"/>
</dbReference>
<evidence type="ECO:0000256" key="1">
    <source>
        <dbReference type="ARBA" id="ARBA00005781"/>
    </source>
</evidence>
<comment type="caution">
    <text evidence="5">The sequence shown here is derived from an EMBL/GenBank/DDBJ whole genome shotgun (WGS) entry which is preliminary data.</text>
</comment>
<accession>A0A1G2CFL3</accession>
<dbReference type="GO" id="GO:0005840">
    <property type="term" value="C:ribosome"/>
    <property type="evidence" value="ECO:0007669"/>
    <property type="project" value="UniProtKB-KW"/>
</dbReference>
<comment type="function">
    <text evidence="4">This protein is located at the 30S-50S ribosomal subunit interface and may play a role in the structure and function of the aminoacyl-tRNA binding site.</text>
</comment>
<dbReference type="Proteomes" id="UP000176287">
    <property type="component" value="Unassembled WGS sequence"/>
</dbReference>
<dbReference type="InterPro" id="IPR008991">
    <property type="entry name" value="Translation_prot_SH3-like_sf"/>
</dbReference>